<protein>
    <recommendedName>
        <fullName evidence="2">Anti-sigma-W factor RsiW</fullName>
    </recommendedName>
</protein>
<comment type="caution">
    <text evidence="6">The sequence shown here is derived from an EMBL/GenBank/DDBJ whole genome shotgun (WGS) entry which is preliminary data.</text>
</comment>
<evidence type="ECO:0000313" key="7">
    <source>
        <dbReference type="Proteomes" id="UP000284543"/>
    </source>
</evidence>
<evidence type="ECO:0000313" key="6">
    <source>
        <dbReference type="EMBL" id="RGV78519.1"/>
    </source>
</evidence>
<dbReference type="RefSeq" id="WP_118017310.1">
    <property type="nucleotide sequence ID" value="NZ_CAUHGS010000006.1"/>
</dbReference>
<dbReference type="AlphaFoldDB" id="A0A412ZE97"/>
<accession>A0A412ZE97</accession>
<organism evidence="6 7">
    <name type="scientific">Enterocloster bolteae</name>
    <dbReference type="NCBI Taxonomy" id="208479"/>
    <lineage>
        <taxon>Bacteria</taxon>
        <taxon>Bacillati</taxon>
        <taxon>Bacillota</taxon>
        <taxon>Clostridia</taxon>
        <taxon>Lachnospirales</taxon>
        <taxon>Lachnospiraceae</taxon>
        <taxon>Enterocloster</taxon>
    </lineage>
</organism>
<feature type="domain" description="Putative zinc-finger" evidence="4">
    <location>
        <begin position="7"/>
        <end position="41"/>
    </location>
</feature>
<feature type="domain" description="DUF4825" evidence="5">
    <location>
        <begin position="197"/>
        <end position="279"/>
    </location>
</feature>
<dbReference type="EMBL" id="QRZM01000001">
    <property type="protein sequence ID" value="RGV78519.1"/>
    <property type="molecule type" value="Genomic_DNA"/>
</dbReference>
<keyword evidence="3" id="KW-1133">Transmembrane helix</keyword>
<name>A0A412ZE97_9FIRM</name>
<dbReference type="Gene3D" id="1.10.10.1320">
    <property type="entry name" value="Anti-sigma factor, zinc-finger domain"/>
    <property type="match status" value="1"/>
</dbReference>
<proteinExistence type="inferred from homology"/>
<keyword evidence="3" id="KW-0472">Membrane</keyword>
<dbReference type="Pfam" id="PF13490">
    <property type="entry name" value="zf-HC2"/>
    <property type="match status" value="1"/>
</dbReference>
<evidence type="ECO:0000256" key="2">
    <source>
        <dbReference type="ARBA" id="ARBA00024438"/>
    </source>
</evidence>
<comment type="similarity">
    <text evidence="1">Belongs to the zinc-associated anti-sigma factor (ZAS) superfamily. Anti-sigma-W factor family.</text>
</comment>
<sequence>MNHRIPCEIIQDLMPMYADGLTSETTDREIRSHLEECETCREMYERMRAEMEGDASQTAGEPPEIDYLKKVRRKNVRNVVLAAAGVFLFMAAALFMKLFVIGYPTESYVLTYTDVNGEQVNVGGVMADSAAVYRGYKLVQEDGAKRLVIYSCLPSFWNRSGTFNLELALPGGGMDLNIQGITIKSNGDLISSLANELYRARNPYIGDASADGRLSGTLGISRELGSFKNELQTSGEPYGWTLNFEESTSNSAVFEERMKAYACVLIALTDNLGQVSWNYTVELEQGSVLRHGTITEEECGEMVGAPVKTYADSPEGIEQLIKQLGIGR</sequence>
<dbReference type="Pfam" id="PF16107">
    <property type="entry name" value="DUF4825"/>
    <property type="match status" value="1"/>
</dbReference>
<keyword evidence="3" id="KW-0812">Transmembrane</keyword>
<evidence type="ECO:0000256" key="1">
    <source>
        <dbReference type="ARBA" id="ARBA00024353"/>
    </source>
</evidence>
<evidence type="ECO:0000259" key="4">
    <source>
        <dbReference type="Pfam" id="PF13490"/>
    </source>
</evidence>
<dbReference type="Proteomes" id="UP000284543">
    <property type="component" value="Unassembled WGS sequence"/>
</dbReference>
<dbReference type="InterPro" id="IPR032250">
    <property type="entry name" value="DUF4825"/>
</dbReference>
<gene>
    <name evidence="6" type="ORF">DWW02_01920</name>
</gene>
<feature type="transmembrane region" description="Helical" evidence="3">
    <location>
        <begin position="79"/>
        <end position="103"/>
    </location>
</feature>
<dbReference type="InterPro" id="IPR041916">
    <property type="entry name" value="Anti_sigma_zinc_sf"/>
</dbReference>
<reference evidence="6 7" key="1">
    <citation type="submission" date="2018-08" db="EMBL/GenBank/DDBJ databases">
        <title>A genome reference for cultivated species of the human gut microbiota.</title>
        <authorList>
            <person name="Zou Y."/>
            <person name="Xue W."/>
            <person name="Luo G."/>
        </authorList>
    </citation>
    <scope>NUCLEOTIDE SEQUENCE [LARGE SCALE GENOMIC DNA]</scope>
    <source>
        <strain evidence="6 7">AF14-18</strain>
    </source>
</reference>
<evidence type="ECO:0000256" key="3">
    <source>
        <dbReference type="SAM" id="Phobius"/>
    </source>
</evidence>
<evidence type="ECO:0000259" key="5">
    <source>
        <dbReference type="Pfam" id="PF16107"/>
    </source>
</evidence>
<dbReference type="InterPro" id="IPR027383">
    <property type="entry name" value="Znf_put"/>
</dbReference>